<name>A0A934TLW6_9RHOB</name>
<keyword evidence="4" id="KW-1185">Reference proteome</keyword>
<evidence type="ECO:0000313" key="3">
    <source>
        <dbReference type="EMBL" id="MBK5928267.1"/>
    </source>
</evidence>
<gene>
    <name evidence="3" type="ORF">CCR87_13140</name>
</gene>
<evidence type="ECO:0000259" key="2">
    <source>
        <dbReference type="Pfam" id="PF04324"/>
    </source>
</evidence>
<dbReference type="Gene3D" id="1.10.10.1100">
    <property type="entry name" value="BFD-like [2Fe-2S]-binding domain"/>
    <property type="match status" value="1"/>
</dbReference>
<reference evidence="3" key="1">
    <citation type="submission" date="2017-05" db="EMBL/GenBank/DDBJ databases">
        <authorList>
            <person name="Imhoff J.F."/>
            <person name="Rahn T."/>
            <person name="Kuenzel S."/>
            <person name="Neulinger S.C."/>
        </authorList>
    </citation>
    <scope>NUCLEOTIDE SEQUENCE</scope>
    <source>
        <strain evidence="3">LMG 28126</strain>
    </source>
</reference>
<dbReference type="InterPro" id="IPR007419">
    <property type="entry name" value="BFD-like_2Fe2S-bd_dom"/>
</dbReference>
<accession>A0A934TLW6</accession>
<protein>
    <submittedName>
        <fullName evidence="3">(2Fe-2S)-binding protein</fullName>
    </submittedName>
</protein>
<proteinExistence type="predicted"/>
<sequence length="97" mass="10786">MIVCHCQSITDHDIRSAVDWMRAADPDTVITPGKIYRALGKRADCGGCLPLFMDTMADCDTLEVPMHLRGLRRAPTQGIWNEGRPEGHRVPQRGTAQ</sequence>
<reference evidence="3" key="2">
    <citation type="journal article" date="2020" name="Microorganisms">
        <title>Osmotic Adaptation and Compatible Solute Biosynthesis of Phototrophic Bacteria as Revealed from Genome Analyses.</title>
        <authorList>
            <person name="Imhoff J.F."/>
            <person name="Rahn T."/>
            <person name="Kunzel S."/>
            <person name="Keller A."/>
            <person name="Neulinger S.C."/>
        </authorList>
    </citation>
    <scope>NUCLEOTIDE SEQUENCE</scope>
    <source>
        <strain evidence="3">LMG 28126</strain>
    </source>
</reference>
<evidence type="ECO:0000313" key="4">
    <source>
        <dbReference type="Proteomes" id="UP000706333"/>
    </source>
</evidence>
<feature type="domain" description="BFD-like [2Fe-2S]-binding" evidence="2">
    <location>
        <begin position="2"/>
        <end position="53"/>
    </location>
</feature>
<dbReference type="InterPro" id="IPR041854">
    <property type="entry name" value="BFD-like_2Fe2S-bd_dom_sf"/>
</dbReference>
<dbReference type="AlphaFoldDB" id="A0A934TLW6"/>
<comment type="caution">
    <text evidence="3">The sequence shown here is derived from an EMBL/GenBank/DDBJ whole genome shotgun (WGS) entry which is preliminary data.</text>
</comment>
<feature type="region of interest" description="Disordered" evidence="1">
    <location>
        <begin position="77"/>
        <end position="97"/>
    </location>
</feature>
<dbReference type="Proteomes" id="UP000706333">
    <property type="component" value="Unassembled WGS sequence"/>
</dbReference>
<dbReference type="RefSeq" id="WP_201158014.1">
    <property type="nucleotide sequence ID" value="NZ_NHSD01000296.1"/>
</dbReference>
<evidence type="ECO:0000256" key="1">
    <source>
        <dbReference type="SAM" id="MobiDB-lite"/>
    </source>
</evidence>
<dbReference type="Pfam" id="PF04324">
    <property type="entry name" value="Fer2_BFD"/>
    <property type="match status" value="1"/>
</dbReference>
<dbReference type="EMBL" id="NHSD01000296">
    <property type="protein sequence ID" value="MBK5928267.1"/>
    <property type="molecule type" value="Genomic_DNA"/>
</dbReference>
<organism evidence="3 4">
    <name type="scientific">Rhodobaculum claviforme</name>
    <dbReference type="NCBI Taxonomy" id="1549854"/>
    <lineage>
        <taxon>Bacteria</taxon>
        <taxon>Pseudomonadati</taxon>
        <taxon>Pseudomonadota</taxon>
        <taxon>Alphaproteobacteria</taxon>
        <taxon>Rhodobacterales</taxon>
        <taxon>Paracoccaceae</taxon>
        <taxon>Rhodobaculum</taxon>
    </lineage>
</organism>